<evidence type="ECO:0000313" key="2">
    <source>
        <dbReference type="EMBL" id="OCA75946.1"/>
    </source>
</evidence>
<evidence type="ECO:0000256" key="1">
    <source>
        <dbReference type="SAM" id="SignalP"/>
    </source>
</evidence>
<evidence type="ECO:0000313" key="3">
    <source>
        <dbReference type="Proteomes" id="UP000092651"/>
    </source>
</evidence>
<name>A0A1B8ZWI4_9FLAO</name>
<proteinExistence type="predicted"/>
<protein>
    <submittedName>
        <fullName evidence="2">Uncharacterized protein</fullName>
    </submittedName>
</protein>
<organism evidence="2 3">
    <name type="scientific">Chryseobacterium artocarpi</name>
    <dbReference type="NCBI Taxonomy" id="1414727"/>
    <lineage>
        <taxon>Bacteria</taxon>
        <taxon>Pseudomonadati</taxon>
        <taxon>Bacteroidota</taxon>
        <taxon>Flavobacteriia</taxon>
        <taxon>Flavobacteriales</taxon>
        <taxon>Weeksellaceae</taxon>
        <taxon>Chryseobacterium group</taxon>
        <taxon>Chryseobacterium</taxon>
    </lineage>
</organism>
<accession>A0A1B8ZWI4</accession>
<dbReference type="EMBL" id="MAYH01000012">
    <property type="protein sequence ID" value="OCA75946.1"/>
    <property type="molecule type" value="Genomic_DNA"/>
</dbReference>
<sequence length="167" mass="18300">MKKILILTLSLMFSLSFSQGKLYINNYSVYDLTMRLAANSPTGCNPSAIASLTYPASTQDSIVNFNSSLPYIDQWSVRLSPTGNALTQPVPSGLLTTISPLTRWSFAWFQTRYAGTSNQTPDLDFQMGDPSAFPTCGISGSTFVDGSLSDAFWFYIPSENATYLVVQ</sequence>
<dbReference type="OrthoDB" id="1246355at2"/>
<reference evidence="2 3" key="1">
    <citation type="submission" date="2016-07" db="EMBL/GenBank/DDBJ databases">
        <authorList>
            <person name="Jeong J.-J."/>
            <person name="Kim D.W."/>
            <person name="Sang M.K."/>
            <person name="Choi I.-G."/>
            <person name="Kim K.D."/>
        </authorList>
    </citation>
    <scope>NUCLEOTIDE SEQUENCE [LARGE SCALE GENOMIC DNA]</scope>
    <source>
        <strain evidence="2 3">UTM-3</strain>
    </source>
</reference>
<dbReference type="Proteomes" id="UP000092651">
    <property type="component" value="Unassembled WGS sequence"/>
</dbReference>
<dbReference type="AlphaFoldDB" id="A0A1B8ZWI4"/>
<dbReference type="RefSeq" id="WP_065393622.1">
    <property type="nucleotide sequence ID" value="NZ_JBOFOB010000563.1"/>
</dbReference>
<feature type="chain" id="PRO_5008621234" evidence="1">
    <location>
        <begin position="19"/>
        <end position="167"/>
    </location>
</feature>
<feature type="signal peptide" evidence="1">
    <location>
        <begin position="1"/>
        <end position="18"/>
    </location>
</feature>
<gene>
    <name evidence="2" type="ORF">BBI01_04410</name>
</gene>
<keyword evidence="3" id="KW-1185">Reference proteome</keyword>
<comment type="caution">
    <text evidence="2">The sequence shown here is derived from an EMBL/GenBank/DDBJ whole genome shotgun (WGS) entry which is preliminary data.</text>
</comment>
<keyword evidence="1" id="KW-0732">Signal</keyword>